<feature type="region of interest" description="Disordered" evidence="1">
    <location>
        <begin position="729"/>
        <end position="971"/>
    </location>
</feature>
<accession>A0A0K9NQE3</accession>
<dbReference type="AlphaFoldDB" id="A0A0K9NQE3"/>
<feature type="compositionally biased region" description="Pro residues" evidence="1">
    <location>
        <begin position="16"/>
        <end position="32"/>
    </location>
</feature>
<feature type="compositionally biased region" description="Basic residues" evidence="1">
    <location>
        <begin position="956"/>
        <end position="971"/>
    </location>
</feature>
<keyword evidence="3" id="KW-1185">Reference proteome</keyword>
<feature type="region of interest" description="Disordered" evidence="1">
    <location>
        <begin position="373"/>
        <end position="404"/>
    </location>
</feature>
<feature type="compositionally biased region" description="Basic residues" evidence="1">
    <location>
        <begin position="930"/>
        <end position="947"/>
    </location>
</feature>
<feature type="compositionally biased region" description="Basic and acidic residues" evidence="1">
    <location>
        <begin position="842"/>
        <end position="872"/>
    </location>
</feature>
<dbReference type="EMBL" id="LFYR01001977">
    <property type="protein sequence ID" value="KMZ58170.1"/>
    <property type="molecule type" value="Genomic_DNA"/>
</dbReference>
<proteinExistence type="predicted"/>
<organism evidence="2 3">
    <name type="scientific">Zostera marina</name>
    <name type="common">Eelgrass</name>
    <dbReference type="NCBI Taxonomy" id="29655"/>
    <lineage>
        <taxon>Eukaryota</taxon>
        <taxon>Viridiplantae</taxon>
        <taxon>Streptophyta</taxon>
        <taxon>Embryophyta</taxon>
        <taxon>Tracheophyta</taxon>
        <taxon>Spermatophyta</taxon>
        <taxon>Magnoliopsida</taxon>
        <taxon>Liliopsida</taxon>
        <taxon>Zosteraceae</taxon>
        <taxon>Zostera</taxon>
    </lineage>
</organism>
<protein>
    <submittedName>
        <fullName evidence="2">Uncharacterized protein</fullName>
    </submittedName>
</protein>
<dbReference type="Proteomes" id="UP000036987">
    <property type="component" value="Unassembled WGS sequence"/>
</dbReference>
<name>A0A0K9NQE3_ZOSMR</name>
<feature type="compositionally biased region" description="Basic and acidic residues" evidence="1">
    <location>
        <begin position="783"/>
        <end position="836"/>
    </location>
</feature>
<sequence>METRPQETEPWYRASLPPPQPLLPPSPPPPPGRFQHHFPQNPNNQQGPHPQQPNSYPQPPPRSPATHDYTAYQEHRYRYAIPPFFPGGYPSLPHPHTQGVQSHPLQGQNYPNPPPPNQAWGSSSWYHHNGWEQQARNTSYNEEDWAARARAWAESTPSTENHNIPIQFPSHGRMESHSQGYPNSFQQPSGPPGIHQASYSARHQMPISTQVNHMEDSTAFNSTDLRTQYHGTRSESLAKEVGTTQSHGHFGLHVFQEEVSSSYSSSSGKNVIDQHEMLSSPLPPHAMSINGGFHDSQSSLPFQSNLADQRSHFSHKNQYMTSSINASDQPLVFDQRFTFDHDQNQKISYSDMNTTGSSEGINPIGVVPPSISSWKTPNGHSPMSSDPSGHQSLPPSTGHSAQIFPRIPAPGFQPNIPPMRAPFGFGAVDHLSHLSGFPEDLGATFNPIERPKKAPVPNWLRDELIKKKASMASSLEEQPIGDVLLSETNDFDKSFRHDDSIDGKHFDSTQSGDDDEDDAEAAKEAAINYEIKRVLTDILSKVTDDLFEEIATKVIDEDNELAVEVSVSMSTVSTATLNTTSGNPASLRKSTKIEHVEKSTLISPIGNTNILGLADYASDDEDEETQSSVIASSVPLDDVSLQKKNNVDTAVVASNVGKEIYKEKTKESNGDKGTSLDRVLHHNEKDKFRKEYSESIFDFCRSPSKNSQIPPEIDKDHERKQFIKEKIVKERGSVYEQEGGHSGSPECRKNKMKHASMSRDSIDKRSHKEVETGVAKLAMRFSDNNDHKKSHTKDQTKEKTGKLEKWERTSKCQDSKQDKITTFSESRKRNTYENNEKPIFFESERKVRADEDYRKRDCKESARSDKAGQGKRDFHRHRSRHHSPSSSVVNSKKNHFAGPGSDEDVSDDSKKRKPRGPSSNQDGSSQSPLRSKRRQILRSPHTKHSERKHSPYLYSKSRRRSRSNSPVRHRR</sequence>
<feature type="compositionally biased region" description="Basic and acidic residues" evidence="1">
    <location>
        <begin position="760"/>
        <end position="771"/>
    </location>
</feature>
<reference evidence="3" key="1">
    <citation type="journal article" date="2016" name="Nature">
        <title>The genome of the seagrass Zostera marina reveals angiosperm adaptation to the sea.</title>
        <authorList>
            <person name="Olsen J.L."/>
            <person name="Rouze P."/>
            <person name="Verhelst B."/>
            <person name="Lin Y.-C."/>
            <person name="Bayer T."/>
            <person name="Collen J."/>
            <person name="Dattolo E."/>
            <person name="De Paoli E."/>
            <person name="Dittami S."/>
            <person name="Maumus F."/>
            <person name="Michel G."/>
            <person name="Kersting A."/>
            <person name="Lauritano C."/>
            <person name="Lohaus R."/>
            <person name="Toepel M."/>
            <person name="Tonon T."/>
            <person name="Vanneste K."/>
            <person name="Amirebrahimi M."/>
            <person name="Brakel J."/>
            <person name="Bostroem C."/>
            <person name="Chovatia M."/>
            <person name="Grimwood J."/>
            <person name="Jenkins J.W."/>
            <person name="Jueterbock A."/>
            <person name="Mraz A."/>
            <person name="Stam W.T."/>
            <person name="Tice H."/>
            <person name="Bornberg-Bauer E."/>
            <person name="Green P.J."/>
            <person name="Pearson G.A."/>
            <person name="Procaccini G."/>
            <person name="Duarte C.M."/>
            <person name="Schmutz J."/>
            <person name="Reusch T.B.H."/>
            <person name="Van de Peer Y."/>
        </authorList>
    </citation>
    <scope>NUCLEOTIDE SEQUENCE [LARGE SCALE GENOMIC DNA]</scope>
    <source>
        <strain evidence="3">cv. Finnish</strain>
    </source>
</reference>
<feature type="region of interest" description="Disordered" evidence="1">
    <location>
        <begin position="1"/>
        <end position="68"/>
    </location>
</feature>
<feature type="region of interest" description="Disordered" evidence="1">
    <location>
        <begin position="151"/>
        <end position="197"/>
    </location>
</feature>
<comment type="caution">
    <text evidence="2">The sequence shown here is derived from an EMBL/GenBank/DDBJ whole genome shotgun (WGS) entry which is preliminary data.</text>
</comment>
<dbReference type="PROSITE" id="PS00018">
    <property type="entry name" value="EF_HAND_1"/>
    <property type="match status" value="1"/>
</dbReference>
<feature type="region of interest" description="Disordered" evidence="1">
    <location>
        <begin position="494"/>
        <end position="521"/>
    </location>
</feature>
<feature type="compositionally biased region" description="Polar residues" evidence="1">
    <location>
        <begin position="917"/>
        <end position="929"/>
    </location>
</feature>
<dbReference type="STRING" id="29655.A0A0K9NQE3"/>
<dbReference type="OrthoDB" id="540503at2759"/>
<feature type="compositionally biased region" description="Low complexity" evidence="1">
    <location>
        <begin position="37"/>
        <end position="55"/>
    </location>
</feature>
<evidence type="ECO:0000256" key="1">
    <source>
        <dbReference type="SAM" id="MobiDB-lite"/>
    </source>
</evidence>
<feature type="compositionally biased region" description="Basic residues" evidence="1">
    <location>
        <begin position="873"/>
        <end position="883"/>
    </location>
</feature>
<feature type="compositionally biased region" description="Polar residues" evidence="1">
    <location>
        <begin position="155"/>
        <end position="164"/>
    </location>
</feature>
<evidence type="ECO:0000313" key="2">
    <source>
        <dbReference type="EMBL" id="KMZ58170.1"/>
    </source>
</evidence>
<evidence type="ECO:0000313" key="3">
    <source>
        <dbReference type="Proteomes" id="UP000036987"/>
    </source>
</evidence>
<feature type="compositionally biased region" description="Polar residues" evidence="1">
    <location>
        <begin position="177"/>
        <end position="188"/>
    </location>
</feature>
<dbReference type="InterPro" id="IPR018247">
    <property type="entry name" value="EF_Hand_1_Ca_BS"/>
</dbReference>
<feature type="compositionally biased region" description="Basic and acidic residues" evidence="1">
    <location>
        <begin position="494"/>
        <end position="507"/>
    </location>
</feature>
<feature type="region of interest" description="Disordered" evidence="1">
    <location>
        <begin position="88"/>
        <end position="125"/>
    </location>
</feature>
<gene>
    <name evidence="2" type="ORF">ZOSMA_79G00110</name>
</gene>
<feature type="compositionally biased region" description="Polar residues" evidence="1">
    <location>
        <begin position="373"/>
        <end position="400"/>
    </location>
</feature>
<dbReference type="OMA" id="NDEMSHR"/>